<evidence type="ECO:0000259" key="6">
    <source>
        <dbReference type="Pfam" id="PF02900"/>
    </source>
</evidence>
<comment type="similarity">
    <text evidence="2">Belongs to the DODA-type extradiol aromatic ring-opening dioxygenase family.</text>
</comment>
<dbReference type="PIRSF" id="PIRSF006157">
    <property type="entry name" value="Doxgns_DODA"/>
    <property type="match status" value="1"/>
</dbReference>
<evidence type="ECO:0000313" key="7">
    <source>
        <dbReference type="EMBL" id="AOZ50047.1"/>
    </source>
</evidence>
<dbReference type="KEGG" id="cvc:BKX93_08620"/>
<evidence type="ECO:0000256" key="4">
    <source>
        <dbReference type="ARBA" id="ARBA00022833"/>
    </source>
</evidence>
<evidence type="ECO:0000256" key="5">
    <source>
        <dbReference type="ARBA" id="ARBA00023002"/>
    </source>
</evidence>
<evidence type="ECO:0000256" key="1">
    <source>
        <dbReference type="ARBA" id="ARBA00001947"/>
    </source>
</evidence>
<comment type="cofactor">
    <cofactor evidence="1">
        <name>Zn(2+)</name>
        <dbReference type="ChEBI" id="CHEBI:29105"/>
    </cofactor>
</comment>
<feature type="domain" description="Extradiol ring-cleavage dioxygenase class III enzyme subunit B" evidence="6">
    <location>
        <begin position="8"/>
        <end position="239"/>
    </location>
</feature>
<reference evidence="7 8" key="1">
    <citation type="submission" date="2016-10" db="EMBL/GenBank/DDBJ databases">
        <title>Chromobacterium muskegensis sp. nov., an insecticidal bacterium isolated from Sphagnum bogs.</title>
        <authorList>
            <person name="Sparks M.E."/>
            <person name="Blackburn M.B."/>
            <person name="Gundersen-Rindal D.E."/>
            <person name="Mitchell A."/>
            <person name="Farrar R."/>
            <person name="Kuhar D."/>
        </authorList>
    </citation>
    <scope>NUCLEOTIDE SEQUENCE [LARGE SCALE GENOMIC DNA]</scope>
    <source>
        <strain evidence="7 8">21-1</strain>
    </source>
</reference>
<dbReference type="GO" id="GO:0008198">
    <property type="term" value="F:ferrous iron binding"/>
    <property type="evidence" value="ECO:0007669"/>
    <property type="project" value="InterPro"/>
</dbReference>
<evidence type="ECO:0000256" key="2">
    <source>
        <dbReference type="ARBA" id="ARBA00007581"/>
    </source>
</evidence>
<evidence type="ECO:0000313" key="8">
    <source>
        <dbReference type="Proteomes" id="UP000178776"/>
    </source>
</evidence>
<proteinExistence type="inferred from homology"/>
<keyword evidence="4" id="KW-0862">Zinc</keyword>
<dbReference type="SUPFAM" id="SSF53213">
    <property type="entry name" value="LigB-like"/>
    <property type="match status" value="1"/>
</dbReference>
<protein>
    <recommendedName>
        <fullName evidence="6">Extradiol ring-cleavage dioxygenase class III enzyme subunit B domain-containing protein</fullName>
    </recommendedName>
</protein>
<dbReference type="PANTHER" id="PTHR30096:SF0">
    <property type="entry name" value="4,5-DOPA DIOXYGENASE EXTRADIOL-LIKE PROTEIN"/>
    <property type="match status" value="1"/>
</dbReference>
<dbReference type="EMBL" id="CP017707">
    <property type="protein sequence ID" value="AOZ50047.1"/>
    <property type="molecule type" value="Genomic_DNA"/>
</dbReference>
<dbReference type="Proteomes" id="UP000178776">
    <property type="component" value="Chromosome"/>
</dbReference>
<dbReference type="RefSeq" id="WP_046166819.1">
    <property type="nucleotide sequence ID" value="NZ_CP017707.1"/>
</dbReference>
<dbReference type="PANTHER" id="PTHR30096">
    <property type="entry name" value="4,5-DOPA DIOXYGENASE EXTRADIOL-LIKE PROTEIN"/>
    <property type="match status" value="1"/>
</dbReference>
<accession>A0A1D9LFK6</accession>
<organism evidence="7 8">
    <name type="scientific">Chromobacterium vaccinii</name>
    <dbReference type="NCBI Taxonomy" id="1108595"/>
    <lineage>
        <taxon>Bacteria</taxon>
        <taxon>Pseudomonadati</taxon>
        <taxon>Pseudomonadota</taxon>
        <taxon>Betaproteobacteria</taxon>
        <taxon>Neisseriales</taxon>
        <taxon>Chromobacteriaceae</taxon>
        <taxon>Chromobacterium</taxon>
    </lineage>
</organism>
<dbReference type="STRING" id="1108595.BKX93_08620"/>
<dbReference type="InterPro" id="IPR004183">
    <property type="entry name" value="Xdiol_dOase_suB"/>
</dbReference>
<dbReference type="CDD" id="cd07363">
    <property type="entry name" value="45_DOPA_Dioxygenase"/>
    <property type="match status" value="1"/>
</dbReference>
<dbReference type="GO" id="GO:0016702">
    <property type="term" value="F:oxidoreductase activity, acting on single donors with incorporation of molecular oxygen, incorporation of two atoms of oxygen"/>
    <property type="evidence" value="ECO:0007669"/>
    <property type="project" value="UniProtKB-ARBA"/>
</dbReference>
<dbReference type="Gene3D" id="3.40.830.10">
    <property type="entry name" value="LigB-like"/>
    <property type="match status" value="1"/>
</dbReference>
<keyword evidence="3" id="KW-0479">Metal-binding</keyword>
<dbReference type="GeneID" id="68841278"/>
<dbReference type="AlphaFoldDB" id="A0A1D9LFK6"/>
<gene>
    <name evidence="7" type="ORF">BKX93_08620</name>
</gene>
<keyword evidence="5" id="KW-0560">Oxidoreductase</keyword>
<dbReference type="Pfam" id="PF02900">
    <property type="entry name" value="LigB"/>
    <property type="match status" value="1"/>
</dbReference>
<evidence type="ECO:0000256" key="3">
    <source>
        <dbReference type="ARBA" id="ARBA00022723"/>
    </source>
</evidence>
<sequence length="259" mass="28904">MTTRQPSLFISHGAPTLPIEDSPTRHFLEQLGRDWPRPRAIVIVSAHWETRALTVNLQPRPDTLYDFGGFPPVLRTLRYPAATDAALAERVIGLLDAAGLPVAATAERPLDHGMWTPLLLMFPQADIPLVMISLHHKAGAAEHYALGRALKPLRDENVLVMGSGSYTHNLWELSPEGSEPAPWAAGFAGWMDQALLENRRDDIIHWQQRAPYPNENHPSDEHFQPLLVALGASDDDAVPVKLHDDWRMGSLSMACWRFD</sequence>
<dbReference type="InterPro" id="IPR014436">
    <property type="entry name" value="Extradiol_dOase_DODA"/>
</dbReference>
<dbReference type="GO" id="GO:0008270">
    <property type="term" value="F:zinc ion binding"/>
    <property type="evidence" value="ECO:0007669"/>
    <property type="project" value="InterPro"/>
</dbReference>
<name>A0A1D9LFK6_9NEIS</name>